<keyword evidence="1 2" id="KW-0732">Signal</keyword>
<keyword evidence="5" id="KW-1185">Reference proteome</keyword>
<protein>
    <submittedName>
        <fullName evidence="4">Por secretion system C-terminal sorting domain-containing protein</fullName>
    </submittedName>
</protein>
<gene>
    <name evidence="4" type="ORF">SAMN05660477_03074</name>
</gene>
<name>A0A1T5GR81_9FLAO</name>
<evidence type="ECO:0000256" key="1">
    <source>
        <dbReference type="ARBA" id="ARBA00022729"/>
    </source>
</evidence>
<evidence type="ECO:0000313" key="4">
    <source>
        <dbReference type="EMBL" id="SKC10901.1"/>
    </source>
</evidence>
<proteinExistence type="predicted"/>
<accession>A0A1T5GR81</accession>
<dbReference type="Pfam" id="PF18962">
    <property type="entry name" value="Por_Secre_tail"/>
    <property type="match status" value="1"/>
</dbReference>
<sequence>MKKFFILSSFLGFALSNAQMVLKKHDGTVIPDGTVFTVNSYNDDASKMYYRLHNTSTTESIKVKMICESVSDNYVPFDMFQFCFGGNCMIFITENMPYPEGDFIIGPGSNSGDDDFFWNWTDYDTPLTAKFKFYEVDAFDNEIGTPIHITYVYDKHLAVNDVNTTKDVLIKNTVITNQLDLNSKIKTSFQLFDMNSKLVKAGDLKAGDNTIDVNSLAAGIYIMNVKNANGKNQTQKIIKK</sequence>
<evidence type="ECO:0000313" key="5">
    <source>
        <dbReference type="Proteomes" id="UP000191112"/>
    </source>
</evidence>
<evidence type="ECO:0000256" key="2">
    <source>
        <dbReference type="SAM" id="SignalP"/>
    </source>
</evidence>
<organism evidence="4 5">
    <name type="scientific">Soonwooa buanensis</name>
    <dbReference type="NCBI Taxonomy" id="619805"/>
    <lineage>
        <taxon>Bacteria</taxon>
        <taxon>Pseudomonadati</taxon>
        <taxon>Bacteroidota</taxon>
        <taxon>Flavobacteriia</taxon>
        <taxon>Flavobacteriales</taxon>
        <taxon>Weeksellaceae</taxon>
        <taxon>Chryseobacterium group</taxon>
        <taxon>Soonwooa</taxon>
    </lineage>
</organism>
<dbReference type="RefSeq" id="WP_079668285.1">
    <property type="nucleotide sequence ID" value="NZ_FUYZ01000016.1"/>
</dbReference>
<reference evidence="4 5" key="1">
    <citation type="submission" date="2017-02" db="EMBL/GenBank/DDBJ databases">
        <authorList>
            <person name="Peterson S.W."/>
        </authorList>
    </citation>
    <scope>NUCLEOTIDE SEQUENCE [LARGE SCALE GENOMIC DNA]</scope>
    <source>
        <strain evidence="4 5">DSM 22323</strain>
    </source>
</reference>
<dbReference type="InterPro" id="IPR026444">
    <property type="entry name" value="Secre_tail"/>
</dbReference>
<dbReference type="NCBIfam" id="TIGR04183">
    <property type="entry name" value="Por_Secre_tail"/>
    <property type="match status" value="1"/>
</dbReference>
<dbReference type="AlphaFoldDB" id="A0A1T5GR81"/>
<dbReference type="STRING" id="619805.SAMN05660477_03074"/>
<dbReference type="Proteomes" id="UP000191112">
    <property type="component" value="Unassembled WGS sequence"/>
</dbReference>
<dbReference type="OrthoDB" id="1247931at2"/>
<evidence type="ECO:0000259" key="3">
    <source>
        <dbReference type="Pfam" id="PF18962"/>
    </source>
</evidence>
<feature type="domain" description="Secretion system C-terminal sorting" evidence="3">
    <location>
        <begin position="179"/>
        <end position="238"/>
    </location>
</feature>
<dbReference type="EMBL" id="FUYZ01000016">
    <property type="protein sequence ID" value="SKC10901.1"/>
    <property type="molecule type" value="Genomic_DNA"/>
</dbReference>
<feature type="signal peptide" evidence="2">
    <location>
        <begin position="1"/>
        <end position="18"/>
    </location>
</feature>
<feature type="chain" id="PRO_5012188463" evidence="2">
    <location>
        <begin position="19"/>
        <end position="240"/>
    </location>
</feature>